<dbReference type="EMBL" id="CAWYQH010000097">
    <property type="protein sequence ID" value="CAK8684474.1"/>
    <property type="molecule type" value="Genomic_DNA"/>
</dbReference>
<proteinExistence type="predicted"/>
<reference evidence="1 2" key="1">
    <citation type="submission" date="2024-02" db="EMBL/GenBank/DDBJ databases">
        <authorList>
            <person name="Daric V."/>
            <person name="Darras S."/>
        </authorList>
    </citation>
    <scope>NUCLEOTIDE SEQUENCE [LARGE SCALE GENOMIC DNA]</scope>
</reference>
<protein>
    <submittedName>
        <fullName evidence="1">Uncharacterized protein</fullName>
    </submittedName>
</protein>
<name>A0ABP0FY02_CLALP</name>
<evidence type="ECO:0000313" key="2">
    <source>
        <dbReference type="Proteomes" id="UP001642483"/>
    </source>
</evidence>
<sequence length="62" mass="7046">MSDISLVFCTGSTFASNQSDKNIENPIRPSLIAARTELDETTVSGLWYIDKIRRRNHKHVLV</sequence>
<evidence type="ECO:0000313" key="1">
    <source>
        <dbReference type="EMBL" id="CAK8684474.1"/>
    </source>
</evidence>
<comment type="caution">
    <text evidence="1">The sequence shown here is derived from an EMBL/GenBank/DDBJ whole genome shotgun (WGS) entry which is preliminary data.</text>
</comment>
<organism evidence="1 2">
    <name type="scientific">Clavelina lepadiformis</name>
    <name type="common">Light-bulb sea squirt</name>
    <name type="synonym">Ascidia lepadiformis</name>
    <dbReference type="NCBI Taxonomy" id="159417"/>
    <lineage>
        <taxon>Eukaryota</taxon>
        <taxon>Metazoa</taxon>
        <taxon>Chordata</taxon>
        <taxon>Tunicata</taxon>
        <taxon>Ascidiacea</taxon>
        <taxon>Aplousobranchia</taxon>
        <taxon>Clavelinidae</taxon>
        <taxon>Clavelina</taxon>
    </lineage>
</organism>
<gene>
    <name evidence="1" type="ORF">CVLEPA_LOCUS15456</name>
</gene>
<dbReference type="Proteomes" id="UP001642483">
    <property type="component" value="Unassembled WGS sequence"/>
</dbReference>
<accession>A0ABP0FY02</accession>
<keyword evidence="2" id="KW-1185">Reference proteome</keyword>